<evidence type="ECO:0000256" key="5">
    <source>
        <dbReference type="ARBA" id="ARBA00022989"/>
    </source>
</evidence>
<reference evidence="11 12" key="1">
    <citation type="journal article" date="2024" name="BMC Genomics">
        <title>De novo assembly and annotation of Popillia japonica's genome with initial clues to its potential as an invasive pest.</title>
        <authorList>
            <person name="Cucini C."/>
            <person name="Boschi S."/>
            <person name="Funari R."/>
            <person name="Cardaioli E."/>
            <person name="Iannotti N."/>
            <person name="Marturano G."/>
            <person name="Paoli F."/>
            <person name="Bruttini M."/>
            <person name="Carapelli A."/>
            <person name="Frati F."/>
            <person name="Nardi F."/>
        </authorList>
    </citation>
    <scope>NUCLEOTIDE SEQUENCE [LARGE SCALE GENOMIC DNA]</scope>
    <source>
        <strain evidence="11">DMR45628</strain>
    </source>
</reference>
<evidence type="ECO:0000256" key="9">
    <source>
        <dbReference type="SAM" id="Phobius"/>
    </source>
</evidence>
<proteinExistence type="inferred from homology"/>
<gene>
    <name evidence="11" type="ORF">QE152_g38531</name>
</gene>
<dbReference type="InterPro" id="IPR024041">
    <property type="entry name" value="NH4_transpt_AmtB-like_dom"/>
</dbReference>
<feature type="region of interest" description="Disordered" evidence="8">
    <location>
        <begin position="268"/>
        <end position="302"/>
    </location>
</feature>
<organism evidence="11 12">
    <name type="scientific">Popillia japonica</name>
    <name type="common">Japanese beetle</name>
    <dbReference type="NCBI Taxonomy" id="7064"/>
    <lineage>
        <taxon>Eukaryota</taxon>
        <taxon>Metazoa</taxon>
        <taxon>Ecdysozoa</taxon>
        <taxon>Arthropoda</taxon>
        <taxon>Hexapoda</taxon>
        <taxon>Insecta</taxon>
        <taxon>Pterygota</taxon>
        <taxon>Neoptera</taxon>
        <taxon>Endopterygota</taxon>
        <taxon>Coleoptera</taxon>
        <taxon>Polyphaga</taxon>
        <taxon>Scarabaeiformia</taxon>
        <taxon>Scarabaeidae</taxon>
        <taxon>Rutelinae</taxon>
        <taxon>Popillia</taxon>
    </lineage>
</organism>
<evidence type="ECO:0000256" key="4">
    <source>
        <dbReference type="ARBA" id="ARBA00022692"/>
    </source>
</evidence>
<dbReference type="GO" id="GO:0097272">
    <property type="term" value="P:ammonium homeostasis"/>
    <property type="evidence" value="ECO:0007669"/>
    <property type="project" value="TreeGrafter"/>
</dbReference>
<evidence type="ECO:0000256" key="3">
    <source>
        <dbReference type="ARBA" id="ARBA00022448"/>
    </source>
</evidence>
<feature type="transmembrane region" description="Helical" evidence="9">
    <location>
        <begin position="38"/>
        <end position="58"/>
    </location>
</feature>
<evidence type="ECO:0000259" key="10">
    <source>
        <dbReference type="Pfam" id="PF00909"/>
    </source>
</evidence>
<dbReference type="SUPFAM" id="SSF111352">
    <property type="entry name" value="Ammonium transporter"/>
    <property type="match status" value="1"/>
</dbReference>
<dbReference type="GO" id="GO:0005886">
    <property type="term" value="C:plasma membrane"/>
    <property type="evidence" value="ECO:0007669"/>
    <property type="project" value="TreeGrafter"/>
</dbReference>
<keyword evidence="7" id="KW-0924">Ammonia transport</keyword>
<feature type="domain" description="Ammonium transporter AmtB-like" evidence="10">
    <location>
        <begin position="1"/>
        <end position="222"/>
    </location>
</feature>
<keyword evidence="6 9" id="KW-0472">Membrane</keyword>
<keyword evidence="4 9" id="KW-0812">Transmembrane</keyword>
<feature type="transmembrane region" description="Helical" evidence="9">
    <location>
        <begin position="99"/>
        <end position="120"/>
    </location>
</feature>
<feature type="transmembrane region" description="Helical" evidence="9">
    <location>
        <begin position="70"/>
        <end position="93"/>
    </location>
</feature>
<feature type="transmembrane region" description="Helical" evidence="9">
    <location>
        <begin position="157"/>
        <end position="175"/>
    </location>
</feature>
<dbReference type="Proteomes" id="UP001458880">
    <property type="component" value="Unassembled WGS sequence"/>
</dbReference>
<keyword evidence="5 9" id="KW-1133">Transmembrane helix</keyword>
<dbReference type="AlphaFoldDB" id="A0AAW1HX74"/>
<dbReference type="Pfam" id="PF00909">
    <property type="entry name" value="Ammonium_transp"/>
    <property type="match status" value="1"/>
</dbReference>
<evidence type="ECO:0000256" key="1">
    <source>
        <dbReference type="ARBA" id="ARBA00004141"/>
    </source>
</evidence>
<name>A0AAW1HX74_POPJA</name>
<evidence type="ECO:0000313" key="11">
    <source>
        <dbReference type="EMBL" id="KAK9681164.1"/>
    </source>
</evidence>
<evidence type="ECO:0000256" key="8">
    <source>
        <dbReference type="SAM" id="MobiDB-lite"/>
    </source>
</evidence>
<feature type="compositionally biased region" description="Polar residues" evidence="8">
    <location>
        <begin position="268"/>
        <end position="283"/>
    </location>
</feature>
<comment type="similarity">
    <text evidence="2">Belongs to the ammonia transporter channel (TC 1.A.11.2) family.</text>
</comment>
<feature type="transmembrane region" description="Helical" evidence="9">
    <location>
        <begin position="127"/>
        <end position="145"/>
    </location>
</feature>
<dbReference type="InterPro" id="IPR029020">
    <property type="entry name" value="Ammonium/urea_transptr"/>
</dbReference>
<comment type="caution">
    <text evidence="11">The sequence shown here is derived from an EMBL/GenBank/DDBJ whole genome shotgun (WGS) entry which is preliminary data.</text>
</comment>
<accession>A0AAW1HX74</accession>
<evidence type="ECO:0000256" key="2">
    <source>
        <dbReference type="ARBA" id="ARBA00005887"/>
    </source>
</evidence>
<feature type="transmembrane region" description="Helical" evidence="9">
    <location>
        <begin position="187"/>
        <end position="212"/>
    </location>
</feature>
<dbReference type="PANTHER" id="PTHR11730">
    <property type="entry name" value="AMMONIUM TRANSPORTER"/>
    <property type="match status" value="1"/>
</dbReference>
<dbReference type="PANTHER" id="PTHR11730:SF6">
    <property type="entry name" value="AMMONIUM TRANSPORTER"/>
    <property type="match status" value="1"/>
</dbReference>
<dbReference type="Gene3D" id="1.10.3430.10">
    <property type="entry name" value="Ammonium transporter AmtB like domains"/>
    <property type="match status" value="1"/>
</dbReference>
<dbReference type="GO" id="GO:0008519">
    <property type="term" value="F:ammonium channel activity"/>
    <property type="evidence" value="ECO:0007669"/>
    <property type="project" value="InterPro"/>
</dbReference>
<dbReference type="EMBL" id="JASPKY010000840">
    <property type="protein sequence ID" value="KAK9681164.1"/>
    <property type="molecule type" value="Genomic_DNA"/>
</dbReference>
<sequence length="414" mass="46190">MSAGLVSFIGIIFLGRRLLKLSEIDESSLAADSPNTNILGYFLLANGLIGLSLPYNVANRPHSNDLVSVILTNSVLSLSGGISASVLLEFILWKQVFNYWVLLRLFQGGIAGLVVTSSFINYCKPPISFAITFIVGILVSCMSKLSYTTALEDYCNIIPIHLFCGLWSPILQPLFADSANMSIFTVLWQISCTLTISFSLMLLFTVIFLMLYCSGFLRNQYEANSHLRTVHVLNRSTKCPLSRLFALTNKDVILETGSIGKCPSNLSYSNETTSSSKLQMQNDIKSRKDSKSSKSSHNTMKAGADTASRLPNLFFKPKNIYTIRKTATNESKNLSSKEKRFCSGDVFSDNDIFKLEDLIAHSDEAVATSNTNKCNTKAKVRRTKSHIKLTKSKRYIDFSKRKLRKRKSEELNHT</sequence>
<evidence type="ECO:0000256" key="7">
    <source>
        <dbReference type="ARBA" id="ARBA00023177"/>
    </source>
</evidence>
<evidence type="ECO:0000256" key="6">
    <source>
        <dbReference type="ARBA" id="ARBA00023136"/>
    </source>
</evidence>
<comment type="subcellular location">
    <subcellularLocation>
        <location evidence="1">Membrane</location>
        <topology evidence="1">Multi-pass membrane protein</topology>
    </subcellularLocation>
</comment>
<keyword evidence="3" id="KW-0813">Transport</keyword>
<evidence type="ECO:0000313" key="12">
    <source>
        <dbReference type="Proteomes" id="UP001458880"/>
    </source>
</evidence>
<keyword evidence="12" id="KW-1185">Reference proteome</keyword>
<protein>
    <submittedName>
        <fullName evidence="11">Ammonium Transporter Family</fullName>
    </submittedName>
</protein>